<proteinExistence type="predicted"/>
<dbReference type="GO" id="GO:0000155">
    <property type="term" value="F:phosphorelay sensor kinase activity"/>
    <property type="evidence" value="ECO:0007669"/>
    <property type="project" value="InterPro"/>
</dbReference>
<dbReference type="InterPro" id="IPR050640">
    <property type="entry name" value="Bact_2-comp_sensor_kinase"/>
</dbReference>
<dbReference type="RefSeq" id="WP_189578282.1">
    <property type="nucleotide sequence ID" value="NZ_BMYF01000001.1"/>
</dbReference>
<dbReference type="GO" id="GO:0016020">
    <property type="term" value="C:membrane"/>
    <property type="evidence" value="ECO:0007669"/>
    <property type="project" value="InterPro"/>
</dbReference>
<dbReference type="Pfam" id="PF06580">
    <property type="entry name" value="His_kinase"/>
    <property type="match status" value="1"/>
</dbReference>
<keyword evidence="1" id="KW-0472">Membrane</keyword>
<protein>
    <recommendedName>
        <fullName evidence="2">Signal transduction histidine kinase internal region domain-containing protein</fullName>
    </recommendedName>
</protein>
<organism evidence="3 4">
    <name type="scientific">Mongoliitalea lutea</name>
    <dbReference type="NCBI Taxonomy" id="849756"/>
    <lineage>
        <taxon>Bacteria</taxon>
        <taxon>Pseudomonadati</taxon>
        <taxon>Bacteroidota</taxon>
        <taxon>Cytophagia</taxon>
        <taxon>Cytophagales</taxon>
        <taxon>Cyclobacteriaceae</taxon>
        <taxon>Mongoliitalea</taxon>
    </lineage>
</organism>
<feature type="transmembrane region" description="Helical" evidence="1">
    <location>
        <begin position="7"/>
        <end position="29"/>
    </location>
</feature>
<evidence type="ECO:0000259" key="2">
    <source>
        <dbReference type="Pfam" id="PF06580"/>
    </source>
</evidence>
<accession>A0A8J3CSL1</accession>
<keyword evidence="1" id="KW-0812">Transmembrane</keyword>
<dbReference type="InterPro" id="IPR036890">
    <property type="entry name" value="HATPase_C_sf"/>
</dbReference>
<name>A0A8J3CSL1_9BACT</name>
<reference evidence="3" key="1">
    <citation type="journal article" date="2014" name="Int. J. Syst. Evol. Microbiol.">
        <title>Complete genome sequence of Corynebacterium casei LMG S-19264T (=DSM 44701T), isolated from a smear-ripened cheese.</title>
        <authorList>
            <consortium name="US DOE Joint Genome Institute (JGI-PGF)"/>
            <person name="Walter F."/>
            <person name="Albersmeier A."/>
            <person name="Kalinowski J."/>
            <person name="Ruckert C."/>
        </authorList>
    </citation>
    <scope>NUCLEOTIDE SEQUENCE</scope>
    <source>
        <strain evidence="3">KCTC 23224</strain>
    </source>
</reference>
<feature type="domain" description="Signal transduction histidine kinase internal region" evidence="2">
    <location>
        <begin position="89"/>
        <end position="167"/>
    </location>
</feature>
<comment type="caution">
    <text evidence="3">The sequence shown here is derived from an EMBL/GenBank/DDBJ whole genome shotgun (WGS) entry which is preliminary data.</text>
</comment>
<dbReference type="InterPro" id="IPR010559">
    <property type="entry name" value="Sig_transdc_His_kin_internal"/>
</dbReference>
<dbReference type="PANTHER" id="PTHR34220">
    <property type="entry name" value="SENSOR HISTIDINE KINASE YPDA"/>
    <property type="match status" value="1"/>
</dbReference>
<sequence length="273" mass="31464">MKTYLSLSAILMIFTWNLSFVLISGYILITVDEVHLGNINWMLVLNNTFYPIIVAIIVISIFIARSWLYEWRHAALEAERLKTENVSSQFQSLKDQLNPHFLFNSLNVLSNLVYESPDKSAAFIQQLAKIYRYVLDVQAEELVLLKRELEFASSFLSLQKIRLEDNFTYQIDIPSIPQAYIPPLSLQLLLENALKHNIASQEQPLNIHIYLENEALVVSNNLQPKTSIEQGSTRIGLRNIDRRYQLLSDKRPQILSTATEFTVTLPLLRISIL</sequence>
<gene>
    <name evidence="3" type="ORF">GCM10008106_00680</name>
</gene>
<dbReference type="AlphaFoldDB" id="A0A8J3CSL1"/>
<dbReference type="PANTHER" id="PTHR34220:SF7">
    <property type="entry name" value="SENSOR HISTIDINE KINASE YPDA"/>
    <property type="match status" value="1"/>
</dbReference>
<evidence type="ECO:0000313" key="3">
    <source>
        <dbReference type="EMBL" id="GHB23918.1"/>
    </source>
</evidence>
<dbReference type="EMBL" id="BMYF01000001">
    <property type="protein sequence ID" value="GHB23918.1"/>
    <property type="molecule type" value="Genomic_DNA"/>
</dbReference>
<keyword evidence="1" id="KW-1133">Transmembrane helix</keyword>
<evidence type="ECO:0000313" key="4">
    <source>
        <dbReference type="Proteomes" id="UP000642809"/>
    </source>
</evidence>
<evidence type="ECO:0000256" key="1">
    <source>
        <dbReference type="SAM" id="Phobius"/>
    </source>
</evidence>
<dbReference type="Proteomes" id="UP000642809">
    <property type="component" value="Unassembled WGS sequence"/>
</dbReference>
<feature type="transmembrane region" description="Helical" evidence="1">
    <location>
        <begin position="49"/>
        <end position="68"/>
    </location>
</feature>
<keyword evidence="4" id="KW-1185">Reference proteome</keyword>
<reference evidence="3" key="2">
    <citation type="submission" date="2020-09" db="EMBL/GenBank/DDBJ databases">
        <authorList>
            <person name="Sun Q."/>
            <person name="Kim S."/>
        </authorList>
    </citation>
    <scope>NUCLEOTIDE SEQUENCE</scope>
    <source>
        <strain evidence="3">KCTC 23224</strain>
    </source>
</reference>
<dbReference type="Gene3D" id="3.30.565.10">
    <property type="entry name" value="Histidine kinase-like ATPase, C-terminal domain"/>
    <property type="match status" value="1"/>
</dbReference>